<feature type="region of interest" description="Disordered" evidence="1">
    <location>
        <begin position="1"/>
        <end position="23"/>
    </location>
</feature>
<evidence type="ECO:0000313" key="2">
    <source>
        <dbReference type="EMBL" id="KAG2468387.1"/>
    </source>
</evidence>
<organism evidence="2 3">
    <name type="scientific">Polypterus senegalus</name>
    <name type="common">Senegal bichir</name>
    <dbReference type="NCBI Taxonomy" id="55291"/>
    <lineage>
        <taxon>Eukaryota</taxon>
        <taxon>Metazoa</taxon>
        <taxon>Chordata</taxon>
        <taxon>Craniata</taxon>
        <taxon>Vertebrata</taxon>
        <taxon>Euteleostomi</taxon>
        <taxon>Actinopterygii</taxon>
        <taxon>Polypteriformes</taxon>
        <taxon>Polypteridae</taxon>
        <taxon>Polypterus</taxon>
    </lineage>
</organism>
<gene>
    <name evidence="2" type="primary">Arhgap18_0</name>
    <name evidence="2" type="ORF">GTO96_0014724</name>
</gene>
<dbReference type="Proteomes" id="UP000886611">
    <property type="component" value="Unassembled WGS sequence"/>
</dbReference>
<dbReference type="EMBL" id="JAATIS010000485">
    <property type="protein sequence ID" value="KAG2468387.1"/>
    <property type="molecule type" value="Genomic_DNA"/>
</dbReference>
<feature type="non-terminal residue" evidence="2">
    <location>
        <position position="1"/>
    </location>
</feature>
<dbReference type="AlphaFoldDB" id="A0A8X8BVZ3"/>
<evidence type="ECO:0000256" key="1">
    <source>
        <dbReference type="SAM" id="MobiDB-lite"/>
    </source>
</evidence>
<accession>A0A8X8BVZ3</accession>
<reference evidence="2 3" key="1">
    <citation type="journal article" date="2021" name="Cell">
        <title>Tracing the genetic footprints of vertebrate landing in non-teleost ray-finned fishes.</title>
        <authorList>
            <person name="Bi X."/>
            <person name="Wang K."/>
            <person name="Yang L."/>
            <person name="Pan H."/>
            <person name="Jiang H."/>
            <person name="Wei Q."/>
            <person name="Fang M."/>
            <person name="Yu H."/>
            <person name="Zhu C."/>
            <person name="Cai Y."/>
            <person name="He Y."/>
            <person name="Gan X."/>
            <person name="Zeng H."/>
            <person name="Yu D."/>
            <person name="Zhu Y."/>
            <person name="Jiang H."/>
            <person name="Qiu Q."/>
            <person name="Yang H."/>
            <person name="Zhang Y.E."/>
            <person name="Wang W."/>
            <person name="Zhu M."/>
            <person name="He S."/>
            <person name="Zhang G."/>
        </authorList>
    </citation>
    <scope>NUCLEOTIDE SEQUENCE [LARGE SCALE GENOMIC DNA]</scope>
    <source>
        <strain evidence="2">Bchr_013</strain>
    </source>
</reference>
<proteinExistence type="predicted"/>
<feature type="non-terminal residue" evidence="2">
    <location>
        <position position="249"/>
    </location>
</feature>
<protein>
    <submittedName>
        <fullName evidence="2">RHG18 protein</fullName>
    </submittedName>
</protein>
<sequence length="249" mass="27861">MMKGGEPTSDDLAVTSSRRPRRRLAEGACGCWVSAGYASYGGRSGQYNLQSRTKHVPGKPPLRSASMDSLDDLTLDDYWTELEHIQSSNNDQEQHNDLVEKVPDEGELEEEWLKEAGLSDLLVDSADPIESKVLLSTLTRTQAAAVQKRIEMVTQTLRKKNKQQQIPDVRSIFGLPPSQAEKQDGGGTCQGCPECFRFKGQHFRHTRKCCQKDVISHLEHIQVGIKGAAFLQSGSFSREWEQDEAEEKK</sequence>
<comment type="caution">
    <text evidence="2">The sequence shown here is derived from an EMBL/GenBank/DDBJ whole genome shotgun (WGS) entry which is preliminary data.</text>
</comment>
<evidence type="ECO:0000313" key="3">
    <source>
        <dbReference type="Proteomes" id="UP000886611"/>
    </source>
</evidence>
<keyword evidence="3" id="KW-1185">Reference proteome</keyword>
<name>A0A8X8BVZ3_POLSE</name>